<dbReference type="PRINTS" id="PR00455">
    <property type="entry name" value="HTHTETR"/>
</dbReference>
<dbReference type="PANTHER" id="PTHR30328:SF54">
    <property type="entry name" value="HTH-TYPE TRANSCRIPTIONAL REPRESSOR SCO4008"/>
    <property type="match status" value="1"/>
</dbReference>
<dbReference type="InterPro" id="IPR036271">
    <property type="entry name" value="Tet_transcr_reg_TetR-rel_C_sf"/>
</dbReference>
<evidence type="ECO:0000259" key="3">
    <source>
        <dbReference type="PROSITE" id="PS50977"/>
    </source>
</evidence>
<evidence type="ECO:0000313" key="4">
    <source>
        <dbReference type="EMBL" id="RIW32035.1"/>
    </source>
</evidence>
<evidence type="ECO:0000256" key="1">
    <source>
        <dbReference type="ARBA" id="ARBA00023125"/>
    </source>
</evidence>
<feature type="domain" description="HTH tetR-type" evidence="3">
    <location>
        <begin position="28"/>
        <end position="88"/>
    </location>
</feature>
<dbReference type="Gene3D" id="1.10.357.10">
    <property type="entry name" value="Tetracycline Repressor, domain 2"/>
    <property type="match status" value="1"/>
</dbReference>
<gene>
    <name evidence="4" type="ORF">D3H55_14260</name>
</gene>
<dbReference type="SUPFAM" id="SSF48498">
    <property type="entry name" value="Tetracyclin repressor-like, C-terminal domain"/>
    <property type="match status" value="1"/>
</dbReference>
<dbReference type="EMBL" id="QXIR01000019">
    <property type="protein sequence ID" value="RIW32035.1"/>
    <property type="molecule type" value="Genomic_DNA"/>
</dbReference>
<feature type="DNA-binding region" description="H-T-H motif" evidence="2">
    <location>
        <begin position="51"/>
        <end position="70"/>
    </location>
</feature>
<dbReference type="OrthoDB" id="9789566at2"/>
<dbReference type="GO" id="GO:0003677">
    <property type="term" value="F:DNA binding"/>
    <property type="evidence" value="ECO:0007669"/>
    <property type="project" value="UniProtKB-UniRule"/>
</dbReference>
<dbReference type="PROSITE" id="PS50977">
    <property type="entry name" value="HTH_TETR_2"/>
    <property type="match status" value="1"/>
</dbReference>
<proteinExistence type="predicted"/>
<dbReference type="GO" id="GO:0006355">
    <property type="term" value="P:regulation of DNA-templated transcription"/>
    <property type="evidence" value="ECO:0007669"/>
    <property type="project" value="UniProtKB-ARBA"/>
</dbReference>
<dbReference type="Pfam" id="PF00440">
    <property type="entry name" value="TetR_N"/>
    <property type="match status" value="1"/>
</dbReference>
<dbReference type="PANTHER" id="PTHR30328">
    <property type="entry name" value="TRANSCRIPTIONAL REPRESSOR"/>
    <property type="match status" value="1"/>
</dbReference>
<reference evidence="4 5" key="1">
    <citation type="submission" date="2018-09" db="EMBL/GenBank/DDBJ databases">
        <title>Bacillus saliacetes sp. nov., isolated from Thai shrimp paste (Ka-pi).</title>
        <authorList>
            <person name="Daroonpunt R."/>
            <person name="Tanasupawat S."/>
            <person name="Yiamsombut S."/>
        </authorList>
    </citation>
    <scope>NUCLEOTIDE SEQUENCE [LARGE SCALE GENOMIC DNA]</scope>
    <source>
        <strain evidence="4 5">SKP7-4</strain>
    </source>
</reference>
<dbReference type="InterPro" id="IPR050109">
    <property type="entry name" value="HTH-type_TetR-like_transc_reg"/>
</dbReference>
<dbReference type="Proteomes" id="UP000265801">
    <property type="component" value="Unassembled WGS sequence"/>
</dbReference>
<dbReference type="SUPFAM" id="SSF46689">
    <property type="entry name" value="Homeodomain-like"/>
    <property type="match status" value="1"/>
</dbReference>
<dbReference type="InterPro" id="IPR001647">
    <property type="entry name" value="HTH_TetR"/>
</dbReference>
<organism evidence="4 5">
    <name type="scientific">Bacillus salacetis</name>
    <dbReference type="NCBI Taxonomy" id="2315464"/>
    <lineage>
        <taxon>Bacteria</taxon>
        <taxon>Bacillati</taxon>
        <taxon>Bacillota</taxon>
        <taxon>Bacilli</taxon>
        <taxon>Bacillales</taxon>
        <taxon>Bacillaceae</taxon>
        <taxon>Bacillus</taxon>
    </lineage>
</organism>
<dbReference type="InterPro" id="IPR009057">
    <property type="entry name" value="Homeodomain-like_sf"/>
</dbReference>
<keyword evidence="1 2" id="KW-0238">DNA-binding</keyword>
<comment type="caution">
    <text evidence="4">The sequence shown here is derived from an EMBL/GenBank/DDBJ whole genome shotgun (WGS) entry which is preliminary data.</text>
</comment>
<accession>A0A3A1QZZ8</accession>
<evidence type="ECO:0000313" key="5">
    <source>
        <dbReference type="Proteomes" id="UP000265801"/>
    </source>
</evidence>
<keyword evidence="5" id="KW-1185">Reference proteome</keyword>
<dbReference type="AlphaFoldDB" id="A0A3A1QZZ8"/>
<name>A0A3A1QZZ8_9BACI</name>
<protein>
    <submittedName>
        <fullName evidence="4">TetR/AcrR family transcriptional regulator</fullName>
    </submittedName>
</protein>
<evidence type="ECO:0000256" key="2">
    <source>
        <dbReference type="PROSITE-ProRule" id="PRU00335"/>
    </source>
</evidence>
<sequence>MRLIWAGGIYVSQEGLRNSRGRPLKENEVAKADLIESATKFFSTKGFKDTSLREIASDAKVNMALIKYHFGSKAALWDEVISSLSWTVLQTNDFELDHVEDAFEMKRLLENLFDRLVDMSFEHREFSLFIMNETVQQGERFDHLFNELIQPFHDQTYPFIAKGIEMGVLADQHPEELIVMLMSSVAYQQAAPHVLAKFTAVIQDEKQWRETVKRSLKVNFIKNPCDQEPK</sequence>